<dbReference type="Proteomes" id="UP000039324">
    <property type="component" value="Unassembled WGS sequence"/>
</dbReference>
<organism evidence="2 3">
    <name type="scientific">Plasmodiophora brassicae</name>
    <name type="common">Clubroot disease agent</name>
    <dbReference type="NCBI Taxonomy" id="37360"/>
    <lineage>
        <taxon>Eukaryota</taxon>
        <taxon>Sar</taxon>
        <taxon>Rhizaria</taxon>
        <taxon>Endomyxa</taxon>
        <taxon>Phytomyxea</taxon>
        <taxon>Plasmodiophorida</taxon>
        <taxon>Plasmodiophoridae</taxon>
        <taxon>Plasmodiophora</taxon>
    </lineage>
</organism>
<feature type="region of interest" description="Disordered" evidence="1">
    <location>
        <begin position="178"/>
        <end position="211"/>
    </location>
</feature>
<keyword evidence="3" id="KW-1185">Reference proteome</keyword>
<evidence type="ECO:0000313" key="3">
    <source>
        <dbReference type="Proteomes" id="UP000039324"/>
    </source>
</evidence>
<dbReference type="EMBL" id="CDSF01000081">
    <property type="protein sequence ID" value="CEO97935.1"/>
    <property type="molecule type" value="Genomic_DNA"/>
</dbReference>
<proteinExistence type="predicted"/>
<gene>
    <name evidence="2" type="ORF">PBRA_006049</name>
</gene>
<dbReference type="AlphaFoldDB" id="A0A0G4IRP0"/>
<evidence type="ECO:0008006" key="4">
    <source>
        <dbReference type="Google" id="ProtNLM"/>
    </source>
</evidence>
<name>A0A0G4IRP0_PLABS</name>
<evidence type="ECO:0000256" key="1">
    <source>
        <dbReference type="SAM" id="MobiDB-lite"/>
    </source>
</evidence>
<accession>A0A0G4IRP0</accession>
<sequence>MESLAQHVGTQANFLIVIGNVKGLLCGPESVVWCSAHSSSSPDTLLSTSARRPTDDGAVTWQEPFGTKCTLVKQPGASVYERKLLTFRVNIDTDTNKWWEGRIDVAEAVKRGSVCYDVPLDLCLERAPGRAKGNKTRGNRRFLQSDSPPMLSVSVECVFYGEEGEVQQQGPAPALVDAFSGEEGRTDDDTLTAPLLPDKTESNAAEDETMAPTTNTWWTVWRSCCGCVVPDPSETIEASPNES</sequence>
<reference evidence="2 3" key="1">
    <citation type="submission" date="2015-02" db="EMBL/GenBank/DDBJ databases">
        <authorList>
            <person name="Chooi Y.-H."/>
        </authorList>
    </citation>
    <scope>NUCLEOTIDE SEQUENCE [LARGE SCALE GENOMIC DNA]</scope>
    <source>
        <strain evidence="2">E3</strain>
    </source>
</reference>
<protein>
    <recommendedName>
        <fullName evidence="4">C2 NT-type domain-containing protein</fullName>
    </recommendedName>
</protein>
<evidence type="ECO:0000313" key="2">
    <source>
        <dbReference type="EMBL" id="CEO97935.1"/>
    </source>
</evidence>